<dbReference type="InterPro" id="IPR029063">
    <property type="entry name" value="SAM-dependent_MTases_sf"/>
</dbReference>
<evidence type="ECO:0000256" key="5">
    <source>
        <dbReference type="ARBA" id="ARBA00023098"/>
    </source>
</evidence>
<keyword evidence="7" id="KW-1185">Reference proteome</keyword>
<gene>
    <name evidence="6" type="ORF">RPMA_14715</name>
</gene>
<dbReference type="CDD" id="cd02440">
    <property type="entry name" value="AdoMet_MTases"/>
    <property type="match status" value="1"/>
</dbReference>
<dbReference type="EMBL" id="CP036498">
    <property type="protein sequence ID" value="QUS39945.1"/>
    <property type="molecule type" value="Genomic_DNA"/>
</dbReference>
<dbReference type="InterPro" id="IPR050723">
    <property type="entry name" value="CFA/CMAS"/>
</dbReference>
<keyword evidence="5" id="KW-0443">Lipid metabolism</keyword>
<accession>A0ABX8AC95</accession>
<evidence type="ECO:0000313" key="6">
    <source>
        <dbReference type="EMBL" id="QUS39945.1"/>
    </source>
</evidence>
<dbReference type="GO" id="GO:0008168">
    <property type="term" value="F:methyltransferase activity"/>
    <property type="evidence" value="ECO:0007669"/>
    <property type="project" value="UniProtKB-KW"/>
</dbReference>
<evidence type="ECO:0000313" key="7">
    <source>
        <dbReference type="Proteomes" id="UP000682843"/>
    </source>
</evidence>
<evidence type="ECO:0000256" key="2">
    <source>
        <dbReference type="ARBA" id="ARBA00022603"/>
    </source>
</evidence>
<evidence type="ECO:0000256" key="4">
    <source>
        <dbReference type="ARBA" id="ARBA00022691"/>
    </source>
</evidence>
<reference evidence="6 7" key="1">
    <citation type="submission" date="2019-02" db="EMBL/GenBank/DDBJ databases">
        <title>Emended description of the genus Rhodopseudomonas and description of Rhodopseudomonas albus sp. nov., a non-phototrophic, heavy-metal-tolerant bacterium isolated from garden soil.</title>
        <authorList>
            <person name="Bao Z."/>
            <person name="Cao W.W."/>
            <person name="Sato Y."/>
            <person name="Nishizawa T."/>
            <person name="Zhao J."/>
            <person name="Guo Y."/>
            <person name="Ohta H."/>
        </authorList>
    </citation>
    <scope>NUCLEOTIDE SEQUENCE [LARGE SCALE GENOMIC DNA]</scope>
    <source>
        <strain evidence="6 7">SK50-23</strain>
    </source>
</reference>
<keyword evidence="3" id="KW-0808">Transferase</keyword>
<dbReference type="SUPFAM" id="SSF53335">
    <property type="entry name" value="S-adenosyl-L-methionine-dependent methyltransferases"/>
    <property type="match status" value="1"/>
</dbReference>
<proteinExistence type="inferred from homology"/>
<protein>
    <submittedName>
        <fullName evidence="6">Class I SAM-dependent methyltransferase</fullName>
    </submittedName>
</protein>
<dbReference type="Proteomes" id="UP000682843">
    <property type="component" value="Chromosome"/>
</dbReference>
<keyword evidence="4" id="KW-0949">S-adenosyl-L-methionine</keyword>
<comment type="similarity">
    <text evidence="1">Belongs to the CFA/CMAS family.</text>
</comment>
<dbReference type="Pfam" id="PF02353">
    <property type="entry name" value="CMAS"/>
    <property type="match status" value="1"/>
</dbReference>
<evidence type="ECO:0000256" key="3">
    <source>
        <dbReference type="ARBA" id="ARBA00022679"/>
    </source>
</evidence>
<keyword evidence="2 6" id="KW-0489">Methyltransferase</keyword>
<dbReference type="InterPro" id="IPR003333">
    <property type="entry name" value="CMAS"/>
</dbReference>
<dbReference type="RefSeq" id="WP_211908124.1">
    <property type="nucleotide sequence ID" value="NZ_CP036498.1"/>
</dbReference>
<sequence>MSELTLNAPANVPESVTPENAKRLLADLPRIVRMALGFGAHITRGTLDVTLPNGRRYRLGGREPGPAAEMTVHSYAFASRLINGGDIGIAEAYLHGDWDTPDLTQFLYLFCVNHDLIQSMLGNNPMMRLVQVVRHWFNRNTKRQARKNIFAHYDIGNRFYSAWLDPSMTYSSAIFEDGTQDLTAAQHNKYRRLAEAIELKPGMSVLEIGCGWGGFAEYAAKNYDVQVVGLTISTEQRDYALKRMQDAGLADKVEIRFQDYRDERGLYDRIVSIEMIEAVGEQFWPRYFSQIRDRLLPGGFAGIQAITIQDKFFQTYRNEVDFIQRYVFPGGMLPSPEILRSLGERFSVPVIRERIFGQDYATTLAIWRDNFRAAWPSLTPLGFDDRFRRLWEYYLAYCEAGFLSGNIDVRQVVFAKAK</sequence>
<dbReference type="GO" id="GO:0032259">
    <property type="term" value="P:methylation"/>
    <property type="evidence" value="ECO:0007669"/>
    <property type="project" value="UniProtKB-KW"/>
</dbReference>
<dbReference type="PANTHER" id="PTHR43667:SF2">
    <property type="entry name" value="FATTY ACID C-METHYL TRANSFERASE"/>
    <property type="match status" value="1"/>
</dbReference>
<dbReference type="Gene3D" id="3.40.50.150">
    <property type="entry name" value="Vaccinia Virus protein VP39"/>
    <property type="match status" value="1"/>
</dbReference>
<organism evidence="6 7">
    <name type="scientific">Tardiphaga alba</name>
    <dbReference type="NCBI Taxonomy" id="340268"/>
    <lineage>
        <taxon>Bacteria</taxon>
        <taxon>Pseudomonadati</taxon>
        <taxon>Pseudomonadota</taxon>
        <taxon>Alphaproteobacteria</taxon>
        <taxon>Hyphomicrobiales</taxon>
        <taxon>Nitrobacteraceae</taxon>
        <taxon>Tardiphaga</taxon>
    </lineage>
</organism>
<dbReference type="PIRSF" id="PIRSF003085">
    <property type="entry name" value="CMAS"/>
    <property type="match status" value="1"/>
</dbReference>
<evidence type="ECO:0000256" key="1">
    <source>
        <dbReference type="ARBA" id="ARBA00010815"/>
    </source>
</evidence>
<name>A0ABX8AC95_9BRAD</name>
<dbReference type="PANTHER" id="PTHR43667">
    <property type="entry name" value="CYCLOPROPANE-FATTY-ACYL-PHOSPHOLIPID SYNTHASE"/>
    <property type="match status" value="1"/>
</dbReference>